<dbReference type="PANTHER" id="PTHR34273">
    <property type="entry name" value="METHYLTHIORIBOSE KINASE"/>
    <property type="match status" value="1"/>
</dbReference>
<keyword evidence="4" id="KW-0418">Kinase</keyword>
<evidence type="ECO:0000256" key="4">
    <source>
        <dbReference type="ARBA" id="ARBA00022777"/>
    </source>
</evidence>
<evidence type="ECO:0000256" key="3">
    <source>
        <dbReference type="ARBA" id="ARBA00022741"/>
    </source>
</evidence>
<dbReference type="Proteomes" id="UP000276603">
    <property type="component" value="Unassembled WGS sequence"/>
</dbReference>
<dbReference type="AlphaFoldDB" id="A0A3B0CBD0"/>
<dbReference type="SUPFAM" id="SSF56112">
    <property type="entry name" value="Protein kinase-like (PK-like)"/>
    <property type="match status" value="1"/>
</dbReference>
<dbReference type="PANTHER" id="PTHR34273:SF2">
    <property type="entry name" value="METHYLTHIORIBOSE KINASE"/>
    <property type="match status" value="1"/>
</dbReference>
<dbReference type="InterPro" id="IPR002575">
    <property type="entry name" value="Aminoglycoside_PTrfase"/>
</dbReference>
<evidence type="ECO:0000313" key="7">
    <source>
        <dbReference type="EMBL" id="RKN83332.1"/>
    </source>
</evidence>
<evidence type="ECO:0000256" key="2">
    <source>
        <dbReference type="ARBA" id="ARBA00022679"/>
    </source>
</evidence>
<dbReference type="InterPro" id="IPR011009">
    <property type="entry name" value="Kinase-like_dom_sf"/>
</dbReference>
<dbReference type="RefSeq" id="WP_120710539.1">
    <property type="nucleotide sequence ID" value="NZ_RBCJ01000001.1"/>
</dbReference>
<evidence type="ECO:0000256" key="5">
    <source>
        <dbReference type="ARBA" id="ARBA00022840"/>
    </source>
</evidence>
<name>A0A3B0CBD0_9FLAO</name>
<feature type="domain" description="Aminoglycoside phosphotransferase" evidence="6">
    <location>
        <begin position="36"/>
        <end position="275"/>
    </location>
</feature>
<keyword evidence="3" id="KW-0547">Nucleotide-binding</keyword>
<dbReference type="OrthoDB" id="9777791at2"/>
<comment type="similarity">
    <text evidence="1">Belongs to the methylthioribose kinase family.</text>
</comment>
<dbReference type="Pfam" id="PF01636">
    <property type="entry name" value="APH"/>
    <property type="match status" value="1"/>
</dbReference>
<evidence type="ECO:0000313" key="8">
    <source>
        <dbReference type="Proteomes" id="UP000276603"/>
    </source>
</evidence>
<keyword evidence="2" id="KW-0808">Transferase</keyword>
<evidence type="ECO:0000259" key="6">
    <source>
        <dbReference type="Pfam" id="PF01636"/>
    </source>
</evidence>
<keyword evidence="8" id="KW-1185">Reference proteome</keyword>
<reference evidence="7 8" key="1">
    <citation type="submission" date="2018-10" db="EMBL/GenBank/DDBJ databases">
        <title>Ulvibacterium marinum gen. nov., sp. nov., a novel marine bacterium of the family Flavobacteriaceae, isolated from a culture of the green alga Ulva prolifera.</title>
        <authorList>
            <person name="Zhang Z."/>
        </authorList>
    </citation>
    <scope>NUCLEOTIDE SEQUENCE [LARGE SCALE GENOMIC DNA]</scope>
    <source>
        <strain evidence="7 8">CCMM003</strain>
    </source>
</reference>
<accession>A0A3B0CBD0</accession>
<proteinExistence type="inferred from homology"/>
<dbReference type="Gene3D" id="3.90.1200.10">
    <property type="match status" value="1"/>
</dbReference>
<evidence type="ECO:0000256" key="1">
    <source>
        <dbReference type="ARBA" id="ARBA00010165"/>
    </source>
</evidence>
<gene>
    <name evidence="7" type="ORF">D7Z94_05775</name>
</gene>
<dbReference type="Gene3D" id="3.30.200.20">
    <property type="entry name" value="Phosphorylase Kinase, domain 1"/>
    <property type="match status" value="1"/>
</dbReference>
<dbReference type="GO" id="GO:0016301">
    <property type="term" value="F:kinase activity"/>
    <property type="evidence" value="ECO:0007669"/>
    <property type="project" value="UniProtKB-KW"/>
</dbReference>
<keyword evidence="5" id="KW-0067">ATP-binding</keyword>
<comment type="caution">
    <text evidence="7">The sequence shown here is derived from an EMBL/GenBank/DDBJ whole genome shotgun (WGS) entry which is preliminary data.</text>
</comment>
<dbReference type="EMBL" id="RBCJ01000001">
    <property type="protein sequence ID" value="RKN83332.1"/>
    <property type="molecule type" value="Genomic_DNA"/>
</dbReference>
<organism evidence="7 8">
    <name type="scientific">Ulvibacterium marinum</name>
    <dbReference type="NCBI Taxonomy" id="2419782"/>
    <lineage>
        <taxon>Bacteria</taxon>
        <taxon>Pseudomonadati</taxon>
        <taxon>Bacteroidota</taxon>
        <taxon>Flavobacteriia</taxon>
        <taxon>Flavobacteriales</taxon>
        <taxon>Flavobacteriaceae</taxon>
        <taxon>Ulvibacterium</taxon>
    </lineage>
</organism>
<dbReference type="GO" id="GO:0005524">
    <property type="term" value="F:ATP binding"/>
    <property type="evidence" value="ECO:0007669"/>
    <property type="project" value="UniProtKB-KW"/>
</dbReference>
<sequence length="323" mass="37298">MFNIDSDTPIPQLQNYLLEKEWITQEEHIQSTEKPGEGNMNVVLRIRTNTRSFILKQSRPYVQKYQQIAAPLERIEVERDFYETVKSSALNAHIPKILGYDAETFVMILEDLGHCEDMTLMYTKKSFSKKALEKLVFILGLIHKKKVPADFPKNLEMRYLNHQHIFVLPFLEDNGFQLDDVQPGLQELSMSYKKDVGLKTLVGRIGELYLSEGHTLIHGDYYPGSWMTEGNNLYVIDPEFGFVGFAEFDLGVMVAHLILATHKPDYMDTILEKYEGKADRRLVSQVAGIEIMRRLIGLAQLPLVRSIEEKEYLLQMAHKMILV</sequence>
<protein>
    <recommendedName>
        <fullName evidence="6">Aminoglycoside phosphotransferase domain-containing protein</fullName>
    </recommendedName>
</protein>